<comment type="similarity">
    <text evidence="1">Belongs to the phospholipase D family.</text>
</comment>
<dbReference type="CDD" id="cd09106">
    <property type="entry name" value="PLDc_vPLD3_4_5_like_1"/>
    <property type="match status" value="1"/>
</dbReference>
<dbReference type="PANTHER" id="PTHR10185">
    <property type="entry name" value="PHOSPHOLIPASE D - RELATED"/>
    <property type="match status" value="1"/>
</dbReference>
<dbReference type="GO" id="GO:0003824">
    <property type="term" value="F:catalytic activity"/>
    <property type="evidence" value="ECO:0007669"/>
    <property type="project" value="InterPro"/>
</dbReference>
<gene>
    <name evidence="5" type="primary">LOC117640969</name>
</gene>
<feature type="transmembrane region" description="Helical" evidence="2">
    <location>
        <begin position="64"/>
        <end position="84"/>
    </location>
</feature>
<dbReference type="Pfam" id="PF00614">
    <property type="entry name" value="PLDc"/>
    <property type="match status" value="1"/>
</dbReference>
<organism evidence="5">
    <name type="scientific">Thrips palmi</name>
    <name type="common">Melon thrips</name>
    <dbReference type="NCBI Taxonomy" id="161013"/>
    <lineage>
        <taxon>Eukaryota</taxon>
        <taxon>Metazoa</taxon>
        <taxon>Ecdysozoa</taxon>
        <taxon>Arthropoda</taxon>
        <taxon>Hexapoda</taxon>
        <taxon>Insecta</taxon>
        <taxon>Pterygota</taxon>
        <taxon>Neoptera</taxon>
        <taxon>Paraneoptera</taxon>
        <taxon>Thysanoptera</taxon>
        <taxon>Terebrantia</taxon>
        <taxon>Thripoidea</taxon>
        <taxon>Thripidae</taxon>
        <taxon>Thrips</taxon>
    </lineage>
</organism>
<evidence type="ECO:0000259" key="3">
    <source>
        <dbReference type="PROSITE" id="PS50035"/>
    </source>
</evidence>
<keyword evidence="4" id="KW-1185">Reference proteome</keyword>
<dbReference type="PANTHER" id="PTHR10185:SF17">
    <property type="entry name" value="GM01519P-RELATED"/>
    <property type="match status" value="1"/>
</dbReference>
<keyword evidence="2" id="KW-0812">Transmembrane</keyword>
<dbReference type="SUPFAM" id="SSF56024">
    <property type="entry name" value="Phospholipase D/nuclease"/>
    <property type="match status" value="2"/>
</dbReference>
<dbReference type="GeneID" id="117640969"/>
<dbReference type="InterPro" id="IPR050874">
    <property type="entry name" value="Diverse_PLD-related"/>
</dbReference>
<evidence type="ECO:0000256" key="1">
    <source>
        <dbReference type="ARBA" id="ARBA00008664"/>
    </source>
</evidence>
<dbReference type="Proteomes" id="UP000515158">
    <property type="component" value="Unplaced"/>
</dbReference>
<dbReference type="AlphaFoldDB" id="A0A6P8ZIN7"/>
<reference evidence="5" key="1">
    <citation type="submission" date="2025-08" db="UniProtKB">
        <authorList>
            <consortium name="RefSeq"/>
        </authorList>
    </citation>
    <scope>IDENTIFICATION</scope>
    <source>
        <tissue evidence="5">Total insect</tissue>
    </source>
</reference>
<keyword evidence="2" id="KW-1133">Transmembrane helix</keyword>
<dbReference type="CDD" id="cd09107">
    <property type="entry name" value="PLDc_vPLD3_4_5_like_2"/>
    <property type="match status" value="1"/>
</dbReference>
<feature type="domain" description="PLD phosphodiesterase" evidence="3">
    <location>
        <begin position="222"/>
        <end position="249"/>
    </location>
</feature>
<dbReference type="RefSeq" id="XP_034233924.1">
    <property type="nucleotide sequence ID" value="XM_034378033.1"/>
</dbReference>
<sequence>MKITVSQNLDGKVKVPSSKKLSSVPDEDVDQWGSRFLMRSEEDLSFPHHPQHSKWSSRGWCKPAYIPISIILIMIILVVLLPLLEQSENWNEKLKLDGLSCQNSCRISLVESIPEGLTYPPEAPKFPSTYDTWNQLINISQSSIEIAALYWSLQGADVYPHPSAYQGEDIFKNLLEASAERNIKLRIAQNSPSRDMPSPDTEELVKKGLAEVRSLNFARLLGGGVLHTKFWIVDRKHVYLGSANMDWRSLTQVKELGAVIYDCPCMANDLLKIFNVYWDLGTEEAVIPPRWPQTYSTEFNMVKPMNLTLNGVRANTFLSSSPPPFCPGGRSGDGDTIVDIISKSEKFVYISVMDYIPMMIYTPRPKYWPIFNNALLAAALNNTVNVRILMSSWNHTRRAEIQFLKSLEEVSGSYKNVNIEVKLFRVPATPDQQKIPFARVNHNKYMVTDNAAYIGTSNWSGDYFVDTAGVGLVVKPSISNRKKNPLPIRDQLQSIFERDWNSPYASRLSDLSHNDISSMFLDQTTNLNYF</sequence>
<protein>
    <submittedName>
        <fullName evidence="5">5'-3' exonuclease PLD3-like isoform X1</fullName>
    </submittedName>
</protein>
<dbReference type="Gene3D" id="3.30.870.10">
    <property type="entry name" value="Endonuclease Chain A"/>
    <property type="match status" value="2"/>
</dbReference>
<dbReference type="FunCoup" id="A0A6P8ZIN7">
    <property type="interactions" value="254"/>
</dbReference>
<name>A0A6P8ZIN7_THRPL</name>
<feature type="domain" description="PLD phosphodiesterase" evidence="3">
    <location>
        <begin position="437"/>
        <end position="463"/>
    </location>
</feature>
<evidence type="ECO:0000313" key="4">
    <source>
        <dbReference type="Proteomes" id="UP000515158"/>
    </source>
</evidence>
<evidence type="ECO:0000256" key="2">
    <source>
        <dbReference type="SAM" id="Phobius"/>
    </source>
</evidence>
<proteinExistence type="inferred from homology"/>
<dbReference type="KEGG" id="tpal:117640969"/>
<evidence type="ECO:0000313" key="5">
    <source>
        <dbReference type="RefSeq" id="XP_034233924.1"/>
    </source>
</evidence>
<dbReference type="Pfam" id="PF13918">
    <property type="entry name" value="PLDc_3"/>
    <property type="match status" value="1"/>
</dbReference>
<dbReference type="InterPro" id="IPR001736">
    <property type="entry name" value="PLipase_D/transphosphatidylase"/>
</dbReference>
<dbReference type="PROSITE" id="PS50035">
    <property type="entry name" value="PLD"/>
    <property type="match status" value="2"/>
</dbReference>
<accession>A0A6P8ZIN7</accession>
<dbReference type="InParanoid" id="A0A6P8ZIN7"/>
<dbReference type="SMART" id="SM00155">
    <property type="entry name" value="PLDc"/>
    <property type="match status" value="2"/>
</dbReference>
<dbReference type="OrthoDB" id="1923775at2759"/>
<dbReference type="InterPro" id="IPR032803">
    <property type="entry name" value="PLDc_3"/>
</dbReference>
<keyword evidence="2" id="KW-0472">Membrane</keyword>